<dbReference type="GO" id="GO:0000428">
    <property type="term" value="C:DNA-directed RNA polymerase complex"/>
    <property type="evidence" value="ECO:0007669"/>
    <property type="project" value="UniProtKB-KW"/>
</dbReference>
<name>A0A081N573_9GAMM</name>
<dbReference type="GO" id="GO:0006269">
    <property type="term" value="P:DNA replication, synthesis of primer"/>
    <property type="evidence" value="ECO:0007669"/>
    <property type="project" value="UniProtKB-KW"/>
</dbReference>
<reference evidence="9 10" key="1">
    <citation type="submission" date="2014-06" db="EMBL/GenBank/DDBJ databases">
        <title>Whole Genome Sequences of Three Symbiotic Endozoicomonas Bacteria.</title>
        <authorList>
            <person name="Neave M.J."/>
            <person name="Apprill A."/>
            <person name="Voolstra C.R."/>
        </authorList>
    </citation>
    <scope>NUCLEOTIDE SEQUENCE [LARGE SCALE GENOMIC DNA]</scope>
    <source>
        <strain evidence="9 10">LMG 24815</strain>
    </source>
</reference>
<dbReference type="Pfam" id="PF13362">
    <property type="entry name" value="Toprim_3"/>
    <property type="match status" value="1"/>
</dbReference>
<evidence type="ECO:0000256" key="4">
    <source>
        <dbReference type="ARBA" id="ARBA00022695"/>
    </source>
</evidence>
<keyword evidence="4" id="KW-0548">Nucleotidyltransferase</keyword>
<organism evidence="9 10">
    <name type="scientific">Endozoicomonas montiporae</name>
    <dbReference type="NCBI Taxonomy" id="1027273"/>
    <lineage>
        <taxon>Bacteria</taxon>
        <taxon>Pseudomonadati</taxon>
        <taxon>Pseudomonadota</taxon>
        <taxon>Gammaproteobacteria</taxon>
        <taxon>Oceanospirillales</taxon>
        <taxon>Endozoicomonadaceae</taxon>
        <taxon>Endozoicomonas</taxon>
    </lineage>
</organism>
<evidence type="ECO:0000256" key="5">
    <source>
        <dbReference type="ARBA" id="ARBA00022705"/>
    </source>
</evidence>
<evidence type="ECO:0000256" key="1">
    <source>
        <dbReference type="ARBA" id="ARBA00022478"/>
    </source>
</evidence>
<evidence type="ECO:0000313" key="10">
    <source>
        <dbReference type="Proteomes" id="UP000028006"/>
    </source>
</evidence>
<dbReference type="CDD" id="cd01029">
    <property type="entry name" value="TOPRIM_primases"/>
    <property type="match status" value="1"/>
</dbReference>
<dbReference type="eggNOG" id="COG4643">
    <property type="taxonomic scope" value="Bacteria"/>
</dbReference>
<dbReference type="InterPro" id="IPR036977">
    <property type="entry name" value="DNA_primase_Znf_CHC2"/>
</dbReference>
<evidence type="ECO:0000259" key="8">
    <source>
        <dbReference type="SMART" id="SM00778"/>
    </source>
</evidence>
<evidence type="ECO:0000256" key="6">
    <source>
        <dbReference type="ARBA" id="ARBA00023163"/>
    </source>
</evidence>
<evidence type="ECO:0000313" key="9">
    <source>
        <dbReference type="EMBL" id="KEQ13596.1"/>
    </source>
</evidence>
<evidence type="ECO:0000256" key="7">
    <source>
        <dbReference type="SAM" id="MobiDB-lite"/>
    </source>
</evidence>
<dbReference type="Proteomes" id="UP000028006">
    <property type="component" value="Unassembled WGS sequence"/>
</dbReference>
<keyword evidence="3" id="KW-0808">Transferase</keyword>
<keyword evidence="6" id="KW-0804">Transcription</keyword>
<dbReference type="Gene3D" id="3.90.580.10">
    <property type="entry name" value="Zinc finger, CHC2-type domain"/>
    <property type="match status" value="1"/>
</dbReference>
<proteinExistence type="predicted"/>
<feature type="compositionally biased region" description="Basic and acidic residues" evidence="7">
    <location>
        <begin position="119"/>
        <end position="135"/>
    </location>
</feature>
<dbReference type="AlphaFoldDB" id="A0A081N573"/>
<feature type="region of interest" description="Disordered" evidence="7">
    <location>
        <begin position="118"/>
        <end position="144"/>
    </location>
</feature>
<dbReference type="GO" id="GO:0016779">
    <property type="term" value="F:nucleotidyltransferase activity"/>
    <property type="evidence" value="ECO:0007669"/>
    <property type="project" value="UniProtKB-KW"/>
</dbReference>
<dbReference type="GO" id="GO:0003677">
    <property type="term" value="F:DNA binding"/>
    <property type="evidence" value="ECO:0007669"/>
    <property type="project" value="InterPro"/>
</dbReference>
<evidence type="ECO:0000256" key="2">
    <source>
        <dbReference type="ARBA" id="ARBA00022515"/>
    </source>
</evidence>
<dbReference type="GO" id="GO:0004386">
    <property type="term" value="F:helicase activity"/>
    <property type="evidence" value="ECO:0007669"/>
    <property type="project" value="InterPro"/>
</dbReference>
<dbReference type="InterPro" id="IPR013237">
    <property type="entry name" value="Phage_T7_Gp4_N"/>
</dbReference>
<sequence>MKAQVFTEQVKLAAGGQWDGILQSLCGLTDNEVNPRKRNIPCPHCGGRDRYEFKSADNGNYFCRHCGAGDGFSLIMKMQECRFPDAVDQVARWLGIERRSYRNEAEALADQARITASMEARRQEQEARRQQEAEQKKKRQEQVADTVPSILGKALPADPNHPYLVRKQLPPMNLRQDGNLLLIPLFARGHKLVNVEKIKPDGFKFGLEDGLRTNVYHRFGDESWTVYICEGWATGASLYLMERETIRVYSSMGKGNLEGVARIASEQNPDSRLIIAADNDTHQPDNPGLTDAMKAAQSVGALIMLPPAMQNSSNGADFSDYYLANGGLRHGNV</sequence>
<dbReference type="GO" id="GO:0008270">
    <property type="term" value="F:zinc ion binding"/>
    <property type="evidence" value="ECO:0007669"/>
    <property type="project" value="InterPro"/>
</dbReference>
<dbReference type="InterPro" id="IPR034154">
    <property type="entry name" value="TOPRIM_DnaG/twinkle"/>
</dbReference>
<keyword evidence="1" id="KW-0240">DNA-directed RNA polymerase</keyword>
<dbReference type="InterPro" id="IPR006171">
    <property type="entry name" value="TOPRIM_dom"/>
</dbReference>
<feature type="domain" description="DNA primase/helicase Gp4 N-terminal Bacteriophage T7-like" evidence="8">
    <location>
        <begin position="37"/>
        <end position="72"/>
    </location>
</feature>
<gene>
    <name evidence="9" type="ORF">GZ77_14860</name>
</gene>
<evidence type="ECO:0000256" key="3">
    <source>
        <dbReference type="ARBA" id="ARBA00022679"/>
    </source>
</evidence>
<dbReference type="RefSeq" id="WP_145912653.1">
    <property type="nucleotide sequence ID" value="NZ_JOKG01000003.1"/>
</dbReference>
<protein>
    <recommendedName>
        <fullName evidence="8">DNA primase/helicase Gp4 N-terminal Bacteriophage T7-like domain-containing protein</fullName>
    </recommendedName>
</protein>
<keyword evidence="5" id="KW-0235">DNA replication</keyword>
<keyword evidence="2" id="KW-0639">Primosome</keyword>
<dbReference type="SMART" id="SM00778">
    <property type="entry name" value="Prim_Zn_Ribbon"/>
    <property type="match status" value="1"/>
</dbReference>
<dbReference type="GO" id="GO:1990077">
    <property type="term" value="C:primosome complex"/>
    <property type="evidence" value="ECO:0007669"/>
    <property type="project" value="UniProtKB-KW"/>
</dbReference>
<dbReference type="SUPFAM" id="SSF57783">
    <property type="entry name" value="Zinc beta-ribbon"/>
    <property type="match status" value="1"/>
</dbReference>
<accession>A0A081N573</accession>
<dbReference type="Pfam" id="PF08273">
    <property type="entry name" value="Zn_Ribbon_Prim"/>
    <property type="match status" value="1"/>
</dbReference>
<comment type="caution">
    <text evidence="9">The sequence shown here is derived from an EMBL/GenBank/DDBJ whole genome shotgun (WGS) entry which is preliminary data.</text>
</comment>
<keyword evidence="10" id="KW-1185">Reference proteome</keyword>
<dbReference type="EMBL" id="JOKG01000003">
    <property type="protein sequence ID" value="KEQ13596.1"/>
    <property type="molecule type" value="Genomic_DNA"/>
</dbReference>